<sequence length="197" mass="21017">MRWLKIGLPTVATVIVLAGLGVTWLARVVPGDLAFASTSIQDGRLVMSDPRMSGVDGRDRPYSMLANRAIQTLGGSGVDLEGVRADLTVDDNTKAQLQAAKGHYDTRTQMLRLYDDITVETTSGIRIKLASADVSLQDGQLTGKGPVNIATPNQTLEAGSVVIVQRGHEVSFRDRVKLTLLPTANNGATPPSSEPRP</sequence>
<protein>
    <recommendedName>
        <fullName evidence="3">LPS export ABC transporter periplasmic protein LptC</fullName>
    </recommendedName>
</protein>
<gene>
    <name evidence="2" type="ORF">NS226_15970</name>
</gene>
<keyword evidence="1" id="KW-1133">Transmembrane helix</keyword>
<accession>A0A175R5Z5</accession>
<dbReference type="Pfam" id="PF06835">
    <property type="entry name" value="LptC"/>
    <property type="match status" value="1"/>
</dbReference>
<dbReference type="Proteomes" id="UP000078272">
    <property type="component" value="Unassembled WGS sequence"/>
</dbReference>
<name>A0A175R5Z5_9HYPH</name>
<keyword evidence="1" id="KW-0472">Membrane</keyword>
<dbReference type="InterPro" id="IPR010664">
    <property type="entry name" value="LipoPS_assembly_LptC-rel"/>
</dbReference>
<organism evidence="2">
    <name type="scientific">Aureimonas ureilytica</name>
    <dbReference type="NCBI Taxonomy" id="401562"/>
    <lineage>
        <taxon>Bacteria</taxon>
        <taxon>Pseudomonadati</taxon>
        <taxon>Pseudomonadota</taxon>
        <taxon>Alphaproteobacteria</taxon>
        <taxon>Hyphomicrobiales</taxon>
        <taxon>Aurantimonadaceae</taxon>
        <taxon>Aureimonas</taxon>
    </lineage>
</organism>
<feature type="transmembrane region" description="Helical" evidence="1">
    <location>
        <begin position="6"/>
        <end position="26"/>
    </location>
</feature>
<dbReference type="STRING" id="401562.NS365_19965"/>
<dbReference type="PATRIC" id="fig|401562.3.peg.2909"/>
<evidence type="ECO:0008006" key="3">
    <source>
        <dbReference type="Google" id="ProtNLM"/>
    </source>
</evidence>
<comment type="caution">
    <text evidence="2">The sequence shown here is derived from an EMBL/GenBank/DDBJ whole genome shotgun (WGS) entry which is preliminary data.</text>
</comment>
<dbReference type="Gene3D" id="2.60.450.10">
    <property type="entry name" value="Lipopolysaccharide (LPS) transport protein A like domain"/>
    <property type="match status" value="1"/>
</dbReference>
<evidence type="ECO:0000256" key="1">
    <source>
        <dbReference type="SAM" id="Phobius"/>
    </source>
</evidence>
<keyword evidence="1" id="KW-0812">Transmembrane</keyword>
<evidence type="ECO:0000313" key="2">
    <source>
        <dbReference type="EMBL" id="KTQ90927.1"/>
    </source>
</evidence>
<dbReference type="EMBL" id="LDPZ01000035">
    <property type="protein sequence ID" value="KTQ90927.1"/>
    <property type="molecule type" value="Genomic_DNA"/>
</dbReference>
<reference evidence="2" key="1">
    <citation type="journal article" date="2016" name="Front. Microbiol.">
        <title>Genomic Resource of Rice Seed Associated Bacteria.</title>
        <authorList>
            <person name="Midha S."/>
            <person name="Bansal K."/>
            <person name="Sharma S."/>
            <person name="Kumar N."/>
            <person name="Patil P.P."/>
            <person name="Chaudhry V."/>
            <person name="Patil P.B."/>
        </authorList>
    </citation>
    <scope>NUCLEOTIDE SEQUENCE [LARGE SCALE GENOMIC DNA]</scope>
    <source>
        <strain evidence="2">NS226</strain>
    </source>
</reference>
<dbReference type="AlphaFoldDB" id="A0A175R5Z5"/>
<proteinExistence type="predicted"/>